<keyword evidence="2" id="KW-1185">Reference proteome</keyword>
<protein>
    <submittedName>
        <fullName evidence="1">Uncharacterized protein</fullName>
    </submittedName>
</protein>
<sequence length="121" mass="13645">MKKSEFAFLFLFVLFGVQALALNTVSKNETEVCPLESSESAIFFLIKSEIKSELGRVETFVPAVNSFSFLSKNRIDSQGLGIVNPDHRETILQNFYSGVIDSFSLAVSSILDFLHPYLFFY</sequence>
<dbReference type="AlphaFoldDB" id="I3Z814"/>
<organism evidence="1 2">
    <name type="scientific">Belliella baltica (strain DSM 15883 / CIP 108006 / LMG 21964 / BA134)</name>
    <dbReference type="NCBI Taxonomy" id="866536"/>
    <lineage>
        <taxon>Bacteria</taxon>
        <taxon>Pseudomonadati</taxon>
        <taxon>Bacteroidota</taxon>
        <taxon>Cytophagia</taxon>
        <taxon>Cytophagales</taxon>
        <taxon>Cyclobacteriaceae</taxon>
        <taxon>Belliella</taxon>
    </lineage>
</organism>
<dbReference type="Proteomes" id="UP000006050">
    <property type="component" value="Chromosome"/>
</dbReference>
<dbReference type="KEGG" id="bbd:Belba_2850"/>
<reference evidence="2" key="1">
    <citation type="submission" date="2012-06" db="EMBL/GenBank/DDBJ databases">
        <title>The complete genome of Belliella baltica DSM 15883.</title>
        <authorList>
            <person name="Lucas S."/>
            <person name="Copeland A."/>
            <person name="Lapidus A."/>
            <person name="Goodwin L."/>
            <person name="Pitluck S."/>
            <person name="Peters L."/>
            <person name="Mikhailova N."/>
            <person name="Davenport K."/>
            <person name="Kyrpides N."/>
            <person name="Mavromatis K."/>
            <person name="Pagani I."/>
            <person name="Ivanova N."/>
            <person name="Ovchinnikova G."/>
            <person name="Zeytun A."/>
            <person name="Detter J.C."/>
            <person name="Han C."/>
            <person name="Land M."/>
            <person name="Hauser L."/>
            <person name="Markowitz V."/>
            <person name="Cheng J.-F."/>
            <person name="Hugenholtz P."/>
            <person name="Woyke T."/>
            <person name="Wu D."/>
            <person name="Tindall B."/>
            <person name="Pomrenke H."/>
            <person name="Brambilla E."/>
            <person name="Klenk H.-P."/>
            <person name="Eisen J.A."/>
        </authorList>
    </citation>
    <scope>NUCLEOTIDE SEQUENCE [LARGE SCALE GENOMIC DNA]</scope>
    <source>
        <strain evidence="2">DSM 15883 / CIP 108006 / LMG 21964 / BA134</strain>
    </source>
</reference>
<dbReference type="EMBL" id="CP003281">
    <property type="protein sequence ID" value="AFL85382.1"/>
    <property type="molecule type" value="Genomic_DNA"/>
</dbReference>
<proteinExistence type="predicted"/>
<gene>
    <name evidence="1" type="ordered locus">Belba_2850</name>
</gene>
<name>I3Z814_BELBD</name>
<dbReference type="RefSeq" id="WP_014773332.1">
    <property type="nucleotide sequence ID" value="NC_018010.1"/>
</dbReference>
<evidence type="ECO:0000313" key="2">
    <source>
        <dbReference type="Proteomes" id="UP000006050"/>
    </source>
</evidence>
<accession>I3Z814</accession>
<evidence type="ECO:0000313" key="1">
    <source>
        <dbReference type="EMBL" id="AFL85382.1"/>
    </source>
</evidence>
<dbReference type="STRING" id="866536.Belba_2850"/>
<dbReference type="HOGENOM" id="CLU_2033529_0_0_10"/>